<reference evidence="3 4" key="1">
    <citation type="submission" date="2015-07" db="EMBL/GenBank/DDBJ databases">
        <authorList>
            <person name="Noorani M."/>
        </authorList>
    </citation>
    <scope>NUCLEOTIDE SEQUENCE [LARGE SCALE GENOMIC DNA]</scope>
    <source>
        <strain evidence="3 4">0788_9</strain>
    </source>
</reference>
<dbReference type="AlphaFoldDB" id="A0A0N0GE93"/>
<dbReference type="InterPro" id="IPR025403">
    <property type="entry name" value="TgpA-like_C"/>
</dbReference>
<name>A0A0N0GE93_PSESX</name>
<reference evidence="3 4" key="2">
    <citation type="submission" date="2015-10" db="EMBL/GenBank/DDBJ databases">
        <title>Comparative genomics and high-throughput reverse genetic screens identify a new phytobacterial MAMP and an Arabidopsis receptor required for immune elicitation.</title>
        <authorList>
            <person name="Mott G.A."/>
            <person name="Thakur S."/>
            <person name="Wang P.W."/>
            <person name="Desveaux D."/>
            <person name="Guttman D.S."/>
        </authorList>
    </citation>
    <scope>NUCLEOTIDE SEQUENCE [LARGE SCALE GENOMIC DNA]</scope>
    <source>
        <strain evidence="3 4">0788_9</strain>
    </source>
</reference>
<sequence length="530" mass="60362">MRLTESSVAIRPRSPWEAIDLGVLLAGRHRGLLMGSWAIVTLPFFCLLSLLLWEYPSAVIFLFWWLKPAFERLPLLILSQSLFGATPTLRQALKAWPGTLKSQLLPSLLWRRLSLSRSFQLPVQQLEHLDGTERAIRIGLLSQKDLRAARMLTVVGAHLEYSLWIGLLILLYALIPQQVQVDWHWMNLLGLESPQLWIDHLTNLFYALALVLWEPVYVACGFTLYLNRRTVLEAWDIELVFRRLRQRLIGSAYVLLIGVGLGLSIAPVPAWADPQEYSCPLPDGSEAHATPSLAAPDTPRLTRQTLTSDASRHKINEVLQQPPFKNLKTETGWRFPEKKQPGKPNGREHHDQAWLIKWLDRLMLATHGIARFVEVLLWAAVLGLTGLLIWRYRRWVTTFVSRGTGRKKAAKPRPEQLFGLQVSAESLPDDVAGQAEQLWNSQPREALGLLYRALLSRLLTDYRLPLKNADTEGQVLQRIASLNQPLLSEFSQTLTRHWQALAYGHRLPPAHLRQELCDGWRRLFGSAAKS</sequence>
<evidence type="ECO:0000313" key="3">
    <source>
        <dbReference type="EMBL" id="KPC27987.1"/>
    </source>
</evidence>
<dbReference type="PATRIC" id="fig|81035.3.peg.65"/>
<evidence type="ECO:0000256" key="1">
    <source>
        <dbReference type="SAM" id="Phobius"/>
    </source>
</evidence>
<comment type="caution">
    <text evidence="3">The sequence shown here is derived from an EMBL/GenBank/DDBJ whole genome shotgun (WGS) entry which is preliminary data.</text>
</comment>
<feature type="transmembrane region" description="Helical" evidence="1">
    <location>
        <begin position="204"/>
        <end position="227"/>
    </location>
</feature>
<keyword evidence="1" id="KW-0812">Transmembrane</keyword>
<feature type="transmembrane region" description="Helical" evidence="1">
    <location>
        <begin position="151"/>
        <end position="175"/>
    </location>
</feature>
<keyword evidence="1" id="KW-1133">Transmembrane helix</keyword>
<dbReference type="Pfam" id="PF13559">
    <property type="entry name" value="DUF4129"/>
    <property type="match status" value="1"/>
</dbReference>
<evidence type="ECO:0000259" key="2">
    <source>
        <dbReference type="Pfam" id="PF13559"/>
    </source>
</evidence>
<feature type="transmembrane region" description="Helical" evidence="1">
    <location>
        <begin position="369"/>
        <end position="390"/>
    </location>
</feature>
<accession>A0A0N0GE93</accession>
<feature type="transmembrane region" description="Helical" evidence="1">
    <location>
        <begin position="248"/>
        <end position="272"/>
    </location>
</feature>
<feature type="transmembrane region" description="Helical" evidence="1">
    <location>
        <begin position="37"/>
        <end position="66"/>
    </location>
</feature>
<feature type="domain" description="Protein-glutamine gamma-glutamyltransferase-like C-terminal" evidence="2">
    <location>
        <begin position="450"/>
        <end position="521"/>
    </location>
</feature>
<dbReference type="EMBL" id="LGLN01000066">
    <property type="protein sequence ID" value="KPC27987.1"/>
    <property type="molecule type" value="Genomic_DNA"/>
</dbReference>
<gene>
    <name evidence="3" type="ORF">ABJ99_0056</name>
</gene>
<keyword evidence="1" id="KW-0472">Membrane</keyword>
<dbReference type="Proteomes" id="UP000037891">
    <property type="component" value="Unassembled WGS sequence"/>
</dbReference>
<dbReference type="RefSeq" id="WP_054086822.1">
    <property type="nucleotide sequence ID" value="NZ_LGLN01000066.1"/>
</dbReference>
<protein>
    <recommendedName>
        <fullName evidence="2">Protein-glutamine gamma-glutamyltransferase-like C-terminal domain-containing protein</fullName>
    </recommendedName>
</protein>
<evidence type="ECO:0000313" key="4">
    <source>
        <dbReference type="Proteomes" id="UP000037891"/>
    </source>
</evidence>
<proteinExistence type="predicted"/>
<organism evidence="3 4">
    <name type="scientific">Pseudomonas syringae pv. cilantro</name>
    <dbReference type="NCBI Taxonomy" id="81035"/>
    <lineage>
        <taxon>Bacteria</taxon>
        <taxon>Pseudomonadati</taxon>
        <taxon>Pseudomonadota</taxon>
        <taxon>Gammaproteobacteria</taxon>
        <taxon>Pseudomonadales</taxon>
        <taxon>Pseudomonadaceae</taxon>
        <taxon>Pseudomonas</taxon>
        <taxon>Pseudomonas syringae</taxon>
    </lineage>
</organism>